<comment type="caution">
    <text evidence="1">The sequence shown here is derived from an EMBL/GenBank/DDBJ whole genome shotgun (WGS) entry which is preliminary data.</text>
</comment>
<name>A0AAD6LSU4_9ROSI</name>
<evidence type="ECO:0000313" key="2">
    <source>
        <dbReference type="Proteomes" id="UP001164929"/>
    </source>
</evidence>
<protein>
    <submittedName>
        <fullName evidence="1">Uncharacterized protein</fullName>
    </submittedName>
</protein>
<reference evidence="1" key="1">
    <citation type="journal article" date="2023" name="Mol. Ecol. Resour.">
        <title>Chromosome-level genome assembly of a triploid poplar Populus alba 'Berolinensis'.</title>
        <authorList>
            <person name="Chen S."/>
            <person name="Yu Y."/>
            <person name="Wang X."/>
            <person name="Wang S."/>
            <person name="Zhang T."/>
            <person name="Zhou Y."/>
            <person name="He R."/>
            <person name="Meng N."/>
            <person name="Wang Y."/>
            <person name="Liu W."/>
            <person name="Liu Z."/>
            <person name="Liu J."/>
            <person name="Guo Q."/>
            <person name="Huang H."/>
            <person name="Sederoff R.R."/>
            <person name="Wang G."/>
            <person name="Qu G."/>
            <person name="Chen S."/>
        </authorList>
    </citation>
    <scope>NUCLEOTIDE SEQUENCE</scope>
    <source>
        <strain evidence="1">SC-2020</strain>
    </source>
</reference>
<gene>
    <name evidence="1" type="ORF">NC653_032950</name>
</gene>
<dbReference type="EMBL" id="JAQIZT010000014">
    <property type="protein sequence ID" value="KAJ6972511.1"/>
    <property type="molecule type" value="Genomic_DNA"/>
</dbReference>
<keyword evidence="2" id="KW-1185">Reference proteome</keyword>
<dbReference type="AlphaFoldDB" id="A0AAD6LSU4"/>
<sequence>MGNKISRDGPHAGDSWAPIGYARHGLIEKAGFSSTDLRSCHGELDSQQQSVLLDLLFASSNGNKMPVL</sequence>
<evidence type="ECO:0000313" key="1">
    <source>
        <dbReference type="EMBL" id="KAJ6972511.1"/>
    </source>
</evidence>
<organism evidence="1 2">
    <name type="scientific">Populus alba x Populus x berolinensis</name>
    <dbReference type="NCBI Taxonomy" id="444605"/>
    <lineage>
        <taxon>Eukaryota</taxon>
        <taxon>Viridiplantae</taxon>
        <taxon>Streptophyta</taxon>
        <taxon>Embryophyta</taxon>
        <taxon>Tracheophyta</taxon>
        <taxon>Spermatophyta</taxon>
        <taxon>Magnoliopsida</taxon>
        <taxon>eudicotyledons</taxon>
        <taxon>Gunneridae</taxon>
        <taxon>Pentapetalae</taxon>
        <taxon>rosids</taxon>
        <taxon>fabids</taxon>
        <taxon>Malpighiales</taxon>
        <taxon>Salicaceae</taxon>
        <taxon>Saliceae</taxon>
        <taxon>Populus</taxon>
    </lineage>
</organism>
<proteinExistence type="predicted"/>
<dbReference type="Proteomes" id="UP001164929">
    <property type="component" value="Chromosome 14"/>
</dbReference>
<accession>A0AAD6LSU4</accession>